<accession>A0AAV4ZJ62</accession>
<dbReference type="PANTHER" id="PTHR38340">
    <property type="entry name" value="S-LAYER PROTEIN"/>
    <property type="match status" value="1"/>
</dbReference>
<dbReference type="RefSeq" id="WP_197430680.1">
    <property type="nucleotide sequence ID" value="NZ_BPQO01000006.1"/>
</dbReference>
<evidence type="ECO:0008006" key="5">
    <source>
        <dbReference type="Google" id="ProtNLM"/>
    </source>
</evidence>
<dbReference type="PRINTS" id="PR00313">
    <property type="entry name" value="CABNDNGRPT"/>
</dbReference>
<dbReference type="GO" id="GO:0005576">
    <property type="term" value="C:extracellular region"/>
    <property type="evidence" value="ECO:0007669"/>
    <property type="project" value="UniProtKB-SubCell"/>
</dbReference>
<dbReference type="GO" id="GO:0005509">
    <property type="term" value="F:calcium ion binding"/>
    <property type="evidence" value="ECO:0007669"/>
    <property type="project" value="InterPro"/>
</dbReference>
<keyword evidence="2" id="KW-0964">Secreted</keyword>
<proteinExistence type="predicted"/>
<evidence type="ECO:0000313" key="3">
    <source>
        <dbReference type="EMBL" id="GJD88202.1"/>
    </source>
</evidence>
<organism evidence="3 4">
    <name type="scientific">Methylobacterium hispanicum</name>
    <dbReference type="NCBI Taxonomy" id="270350"/>
    <lineage>
        <taxon>Bacteria</taxon>
        <taxon>Pseudomonadati</taxon>
        <taxon>Pseudomonadota</taxon>
        <taxon>Alphaproteobacteria</taxon>
        <taxon>Hyphomicrobiales</taxon>
        <taxon>Methylobacteriaceae</taxon>
        <taxon>Methylobacterium</taxon>
    </lineage>
</organism>
<sequence length="320" mass="33316">MAGDNANPTLLGLSFSKVINVSTGSSSGSITASVRDEGSGVERVSLQLGRPLAQWAGFNLQWIGVNAETQSPLNEGVITGGFSVYSFAAPGRYDIVGATVYDNVGNQAYYSASQVASMAGQAYILVTDSLTNPSIDDLIQGTPADELLTGLDGADTLFGFDGSDQLFGNKGDDVLFGNQGSDSLYGGQGIDFAYGGQGDDEVYGNFGDDFLFGNAGNDTLYGGQGSDFIYGGQGDDVIYGDRGNDILRGDRGADLFVFGIDAGQDLIGDFNAADGDRIDLGGRPYQVLTSMWGETQIGYAGGTITLANIVPSQVSASWFI</sequence>
<evidence type="ECO:0000313" key="4">
    <source>
        <dbReference type="Proteomes" id="UP001055247"/>
    </source>
</evidence>
<reference evidence="3" key="2">
    <citation type="submission" date="2021-08" db="EMBL/GenBank/DDBJ databases">
        <authorList>
            <person name="Tani A."/>
            <person name="Ola A."/>
            <person name="Ogura Y."/>
            <person name="Katsura K."/>
            <person name="Hayashi T."/>
        </authorList>
    </citation>
    <scope>NUCLEOTIDE SEQUENCE</scope>
    <source>
        <strain evidence="3">DSM 16372</strain>
    </source>
</reference>
<dbReference type="Proteomes" id="UP001055247">
    <property type="component" value="Unassembled WGS sequence"/>
</dbReference>
<dbReference type="PANTHER" id="PTHR38340:SF1">
    <property type="entry name" value="S-LAYER PROTEIN"/>
    <property type="match status" value="1"/>
</dbReference>
<evidence type="ECO:0000256" key="2">
    <source>
        <dbReference type="ARBA" id="ARBA00022525"/>
    </source>
</evidence>
<gene>
    <name evidence="3" type="ORF">BHAOGJBA_1715</name>
</gene>
<dbReference type="InterPro" id="IPR001343">
    <property type="entry name" value="Hemolysn_Ca-bd"/>
</dbReference>
<dbReference type="SUPFAM" id="SSF51120">
    <property type="entry name" value="beta-Roll"/>
    <property type="match status" value="2"/>
</dbReference>
<dbReference type="PROSITE" id="PS00330">
    <property type="entry name" value="HEMOLYSIN_CALCIUM"/>
    <property type="match status" value="1"/>
</dbReference>
<name>A0AAV4ZJ62_9HYPH</name>
<dbReference type="AlphaFoldDB" id="A0AAV4ZJ62"/>
<dbReference type="Gene3D" id="2.150.10.10">
    <property type="entry name" value="Serralysin-like metalloprotease, C-terminal"/>
    <property type="match status" value="2"/>
</dbReference>
<evidence type="ECO:0000256" key="1">
    <source>
        <dbReference type="ARBA" id="ARBA00004613"/>
    </source>
</evidence>
<dbReference type="EMBL" id="BPQO01000006">
    <property type="protein sequence ID" value="GJD88202.1"/>
    <property type="molecule type" value="Genomic_DNA"/>
</dbReference>
<reference evidence="3" key="1">
    <citation type="journal article" date="2016" name="Front. Microbiol.">
        <title>Genome Sequence of the Piezophilic, Mesophilic Sulfate-Reducing Bacterium Desulfovibrio indicus J2T.</title>
        <authorList>
            <person name="Cao J."/>
            <person name="Maignien L."/>
            <person name="Shao Z."/>
            <person name="Alain K."/>
            <person name="Jebbar M."/>
        </authorList>
    </citation>
    <scope>NUCLEOTIDE SEQUENCE</scope>
    <source>
        <strain evidence="3">DSM 16372</strain>
    </source>
</reference>
<dbReference type="InterPro" id="IPR018511">
    <property type="entry name" value="Hemolysin-typ_Ca-bd_CS"/>
</dbReference>
<keyword evidence="4" id="KW-1185">Reference proteome</keyword>
<comment type="caution">
    <text evidence="3">The sequence shown here is derived from an EMBL/GenBank/DDBJ whole genome shotgun (WGS) entry which is preliminary data.</text>
</comment>
<dbReference type="Pfam" id="PF00353">
    <property type="entry name" value="HemolysinCabind"/>
    <property type="match status" value="2"/>
</dbReference>
<dbReference type="InterPro" id="IPR050557">
    <property type="entry name" value="RTX_toxin/Mannuronan_C5-epim"/>
</dbReference>
<protein>
    <recommendedName>
        <fullName evidence="5">Calcium-binding protein</fullName>
    </recommendedName>
</protein>
<comment type="subcellular location">
    <subcellularLocation>
        <location evidence="1">Secreted</location>
    </subcellularLocation>
</comment>
<dbReference type="InterPro" id="IPR011049">
    <property type="entry name" value="Serralysin-like_metalloprot_C"/>
</dbReference>